<dbReference type="PANTHER" id="PTHR34220">
    <property type="entry name" value="SENSOR HISTIDINE KINASE YPDA"/>
    <property type="match status" value="1"/>
</dbReference>
<dbReference type="InterPro" id="IPR050640">
    <property type="entry name" value="Bact_2-comp_sensor_kinase"/>
</dbReference>
<keyword evidence="4" id="KW-0808">Transferase</keyword>
<dbReference type="InterPro" id="IPR010559">
    <property type="entry name" value="Sig_transdc_His_kin_internal"/>
</dbReference>
<keyword evidence="1" id="KW-1133">Transmembrane helix</keyword>
<dbReference type="GO" id="GO:0016020">
    <property type="term" value="C:membrane"/>
    <property type="evidence" value="ECO:0007669"/>
    <property type="project" value="InterPro"/>
</dbReference>
<dbReference type="AlphaFoldDB" id="A0A7K1SGQ9"/>
<evidence type="ECO:0000313" key="4">
    <source>
        <dbReference type="EMBL" id="MVM32997.1"/>
    </source>
</evidence>
<dbReference type="Proteomes" id="UP000436006">
    <property type="component" value="Unassembled WGS sequence"/>
</dbReference>
<keyword evidence="5" id="KW-1185">Reference proteome</keyword>
<evidence type="ECO:0000256" key="1">
    <source>
        <dbReference type="SAM" id="Phobius"/>
    </source>
</evidence>
<proteinExistence type="predicted"/>
<feature type="domain" description="7TM-DISM receptor extracellular" evidence="3">
    <location>
        <begin position="9"/>
        <end position="212"/>
    </location>
</feature>
<comment type="caution">
    <text evidence="4">The sequence shown here is derived from an EMBL/GenBank/DDBJ whole genome shotgun (WGS) entry which is preliminary data.</text>
</comment>
<reference evidence="4 5" key="1">
    <citation type="submission" date="2019-12" db="EMBL/GenBank/DDBJ databases">
        <title>Spirosoma sp. HMF4905 genome sequencing and assembly.</title>
        <authorList>
            <person name="Kang H."/>
            <person name="Cha I."/>
            <person name="Kim H."/>
            <person name="Joh K."/>
        </authorList>
    </citation>
    <scope>NUCLEOTIDE SEQUENCE [LARGE SCALE GENOMIC DNA]</scope>
    <source>
        <strain evidence="4 5">HMF4905</strain>
    </source>
</reference>
<sequence length="444" mass="51876">MTYEAWSPLFLGMVLAMLLANSVQWFMYRERIYGIYSIYTLIWAIYFTINHFLLPYNIANFYKLILSYTGYILYLELAKIFLNLRERPKFLRWVAMVQWLLIAYCVVKTYIYLFTDFWQTKLHTILLQPVRFALLGVGGYIVFSFFRSKDVVARFFVAGTASLLINHAITFILLVRSPSLNLQLPFWQHPDLFVQTGVVLDLIFFALGISYRHRREAVNKAVLEKELEREREQHHREFLEADLALQRMQQEKTEMQMRALQSQINPHFLFNGLNTLSSLIDESPTQAGEFVDELSNVYRYLLRSNENELTTLAIELRFINSYFHLLKTRFGRSVSLEVLVDEAYKEAMLPPLTLQLLVENAVKHNVVLSQNPLKIRIRTTTDQQLIVENSLQRKTLLVESNGVGLSNIAVKYRLLNQPAPRIEEQDGWFKVTLPLLIPQSVSVN</sequence>
<feature type="transmembrane region" description="Helical" evidence="1">
    <location>
        <begin position="33"/>
        <end position="54"/>
    </location>
</feature>
<evidence type="ECO:0000259" key="2">
    <source>
        <dbReference type="Pfam" id="PF06580"/>
    </source>
</evidence>
<dbReference type="GO" id="GO:0000155">
    <property type="term" value="F:phosphorelay sensor kinase activity"/>
    <property type="evidence" value="ECO:0007669"/>
    <property type="project" value="InterPro"/>
</dbReference>
<protein>
    <submittedName>
        <fullName evidence="4">Histidine kinase</fullName>
    </submittedName>
</protein>
<feature type="domain" description="Signal transduction histidine kinase internal region" evidence="2">
    <location>
        <begin position="255"/>
        <end position="332"/>
    </location>
</feature>
<dbReference type="Pfam" id="PF07695">
    <property type="entry name" value="7TMR-DISM_7TM"/>
    <property type="match status" value="1"/>
</dbReference>
<dbReference type="InterPro" id="IPR011623">
    <property type="entry name" value="7TMR_DISM_rcpt_extracell_dom1"/>
</dbReference>
<organism evidence="4 5">
    <name type="scientific">Spirosoma arboris</name>
    <dbReference type="NCBI Taxonomy" id="2682092"/>
    <lineage>
        <taxon>Bacteria</taxon>
        <taxon>Pseudomonadati</taxon>
        <taxon>Bacteroidota</taxon>
        <taxon>Cytophagia</taxon>
        <taxon>Cytophagales</taxon>
        <taxon>Cytophagaceae</taxon>
        <taxon>Spirosoma</taxon>
    </lineage>
</organism>
<feature type="transmembrane region" description="Helical" evidence="1">
    <location>
        <begin position="6"/>
        <end position="26"/>
    </location>
</feature>
<evidence type="ECO:0000259" key="3">
    <source>
        <dbReference type="Pfam" id="PF07695"/>
    </source>
</evidence>
<keyword evidence="1" id="KW-0812">Transmembrane</keyword>
<dbReference type="RefSeq" id="WP_157587713.1">
    <property type="nucleotide sequence ID" value="NZ_WPIN01000009.1"/>
</dbReference>
<accession>A0A7K1SGQ9</accession>
<feature type="transmembrane region" description="Helical" evidence="1">
    <location>
        <begin position="193"/>
        <end position="211"/>
    </location>
</feature>
<gene>
    <name evidence="4" type="ORF">GO755_23350</name>
</gene>
<feature type="transmembrane region" description="Helical" evidence="1">
    <location>
        <begin position="155"/>
        <end position="173"/>
    </location>
</feature>
<feature type="transmembrane region" description="Helical" evidence="1">
    <location>
        <begin position="90"/>
        <end position="113"/>
    </location>
</feature>
<feature type="transmembrane region" description="Helical" evidence="1">
    <location>
        <begin position="60"/>
        <end position="78"/>
    </location>
</feature>
<name>A0A7K1SGQ9_9BACT</name>
<evidence type="ECO:0000313" key="5">
    <source>
        <dbReference type="Proteomes" id="UP000436006"/>
    </source>
</evidence>
<dbReference type="Pfam" id="PF06580">
    <property type="entry name" value="His_kinase"/>
    <property type="match status" value="1"/>
</dbReference>
<keyword evidence="4" id="KW-0418">Kinase</keyword>
<dbReference type="PANTHER" id="PTHR34220:SF7">
    <property type="entry name" value="SENSOR HISTIDINE KINASE YPDA"/>
    <property type="match status" value="1"/>
</dbReference>
<keyword evidence="1" id="KW-0472">Membrane</keyword>
<dbReference type="EMBL" id="WPIN01000009">
    <property type="protein sequence ID" value="MVM32997.1"/>
    <property type="molecule type" value="Genomic_DNA"/>
</dbReference>
<feature type="transmembrane region" description="Helical" evidence="1">
    <location>
        <begin position="125"/>
        <end position="143"/>
    </location>
</feature>